<sequence length="111" mass="12507">MSDADVAKWKKRWDQARRDQEDAQRDHERRLGELQDELRRVAAQNAERQEAPSPRAPVLNLNQANLSNEASAAEIFASMKDILVNRCPERPYNGIKKALAAVADTPGKVTQ</sequence>
<evidence type="ECO:0000313" key="3">
    <source>
        <dbReference type="Proteomes" id="UP001209570"/>
    </source>
</evidence>
<reference evidence="2" key="1">
    <citation type="submission" date="2021-12" db="EMBL/GenBank/DDBJ databases">
        <title>Prjna785345.</title>
        <authorList>
            <person name="Rujirawat T."/>
            <person name="Krajaejun T."/>
        </authorList>
    </citation>
    <scope>NUCLEOTIDE SEQUENCE</scope>
    <source>
        <strain evidence="2">Pi057C3</strain>
    </source>
</reference>
<organism evidence="2 3">
    <name type="scientific">Pythium insidiosum</name>
    <name type="common">Pythiosis disease agent</name>
    <dbReference type="NCBI Taxonomy" id="114742"/>
    <lineage>
        <taxon>Eukaryota</taxon>
        <taxon>Sar</taxon>
        <taxon>Stramenopiles</taxon>
        <taxon>Oomycota</taxon>
        <taxon>Peronosporomycetes</taxon>
        <taxon>Pythiales</taxon>
        <taxon>Pythiaceae</taxon>
        <taxon>Pythium</taxon>
    </lineage>
</organism>
<protein>
    <submittedName>
        <fullName evidence="2">Uncharacterized protein</fullName>
    </submittedName>
</protein>
<gene>
    <name evidence="2" type="ORF">P43SY_005107</name>
</gene>
<keyword evidence="3" id="KW-1185">Reference proteome</keyword>
<dbReference type="EMBL" id="JAKCXM010000263">
    <property type="protein sequence ID" value="KAJ0397180.1"/>
    <property type="molecule type" value="Genomic_DNA"/>
</dbReference>
<dbReference type="Proteomes" id="UP001209570">
    <property type="component" value="Unassembled WGS sequence"/>
</dbReference>
<accession>A0AAD5M7B4</accession>
<feature type="region of interest" description="Disordered" evidence="1">
    <location>
        <begin position="1"/>
        <end position="36"/>
    </location>
</feature>
<name>A0AAD5M7B4_PYTIN</name>
<evidence type="ECO:0000256" key="1">
    <source>
        <dbReference type="SAM" id="MobiDB-lite"/>
    </source>
</evidence>
<evidence type="ECO:0000313" key="2">
    <source>
        <dbReference type="EMBL" id="KAJ0397180.1"/>
    </source>
</evidence>
<dbReference type="AlphaFoldDB" id="A0AAD5M7B4"/>
<proteinExistence type="predicted"/>
<comment type="caution">
    <text evidence="2">The sequence shown here is derived from an EMBL/GenBank/DDBJ whole genome shotgun (WGS) entry which is preliminary data.</text>
</comment>